<evidence type="ECO:0000256" key="3">
    <source>
        <dbReference type="ARBA" id="ARBA00022771"/>
    </source>
</evidence>
<dbReference type="InterPro" id="IPR004333">
    <property type="entry name" value="SBP_dom"/>
</dbReference>
<dbReference type="SUPFAM" id="SSF103612">
    <property type="entry name" value="SBT domain"/>
    <property type="match status" value="1"/>
</dbReference>
<keyword evidence="7" id="KW-0804">Transcription</keyword>
<keyword evidence="8" id="KW-0539">Nucleus</keyword>
<dbReference type="InterPro" id="IPR044817">
    <property type="entry name" value="SBP-like"/>
</dbReference>
<evidence type="ECO:0000256" key="6">
    <source>
        <dbReference type="ARBA" id="ARBA00023125"/>
    </source>
</evidence>
<evidence type="ECO:0000256" key="7">
    <source>
        <dbReference type="ARBA" id="ARBA00023163"/>
    </source>
</evidence>
<comment type="caution">
    <text evidence="12">The sequence shown here is derived from an EMBL/GenBank/DDBJ whole genome shotgun (WGS) entry which is preliminary data.</text>
</comment>
<evidence type="ECO:0000256" key="4">
    <source>
        <dbReference type="ARBA" id="ARBA00022833"/>
    </source>
</evidence>
<feature type="domain" description="SBP-type" evidence="11">
    <location>
        <begin position="177"/>
        <end position="254"/>
    </location>
</feature>
<keyword evidence="2" id="KW-0479">Metal-binding</keyword>
<name>A0AAV7DV49_ARIFI</name>
<evidence type="ECO:0000313" key="13">
    <source>
        <dbReference type="Proteomes" id="UP000825729"/>
    </source>
</evidence>
<feature type="region of interest" description="Disordered" evidence="10">
    <location>
        <begin position="151"/>
        <end position="174"/>
    </location>
</feature>
<dbReference type="Gene3D" id="4.10.1100.10">
    <property type="entry name" value="Transcription factor, SBP-box domain"/>
    <property type="match status" value="1"/>
</dbReference>
<keyword evidence="4" id="KW-0862">Zinc</keyword>
<feature type="compositionally biased region" description="Basic residues" evidence="10">
    <location>
        <begin position="244"/>
        <end position="253"/>
    </location>
</feature>
<dbReference type="GO" id="GO:0003677">
    <property type="term" value="F:DNA binding"/>
    <property type="evidence" value="ECO:0007669"/>
    <property type="project" value="UniProtKB-KW"/>
</dbReference>
<feature type="region of interest" description="Disordered" evidence="10">
    <location>
        <begin position="244"/>
        <end position="264"/>
    </location>
</feature>
<protein>
    <recommendedName>
        <fullName evidence="11">SBP-type domain-containing protein</fullName>
    </recommendedName>
</protein>
<keyword evidence="3 9" id="KW-0863">Zinc-finger</keyword>
<dbReference type="GO" id="GO:0005634">
    <property type="term" value="C:nucleus"/>
    <property type="evidence" value="ECO:0007669"/>
    <property type="project" value="UniProtKB-SubCell"/>
</dbReference>
<evidence type="ECO:0000259" key="11">
    <source>
        <dbReference type="PROSITE" id="PS51141"/>
    </source>
</evidence>
<accession>A0AAV7DV49</accession>
<organism evidence="12 13">
    <name type="scientific">Aristolochia fimbriata</name>
    <name type="common">White veined hardy Dutchman's pipe vine</name>
    <dbReference type="NCBI Taxonomy" id="158543"/>
    <lineage>
        <taxon>Eukaryota</taxon>
        <taxon>Viridiplantae</taxon>
        <taxon>Streptophyta</taxon>
        <taxon>Embryophyta</taxon>
        <taxon>Tracheophyta</taxon>
        <taxon>Spermatophyta</taxon>
        <taxon>Magnoliopsida</taxon>
        <taxon>Magnoliidae</taxon>
        <taxon>Piperales</taxon>
        <taxon>Aristolochiaceae</taxon>
        <taxon>Aristolochia</taxon>
    </lineage>
</organism>
<evidence type="ECO:0000256" key="8">
    <source>
        <dbReference type="ARBA" id="ARBA00023242"/>
    </source>
</evidence>
<keyword evidence="6" id="KW-0238">DNA-binding</keyword>
<keyword evidence="5" id="KW-0805">Transcription regulation</keyword>
<gene>
    <name evidence="12" type="ORF">H6P81_019332</name>
</gene>
<dbReference type="FunFam" id="4.10.1100.10:FF:000001">
    <property type="entry name" value="Squamosa promoter-binding-like protein 14"/>
    <property type="match status" value="1"/>
</dbReference>
<evidence type="ECO:0000256" key="5">
    <source>
        <dbReference type="ARBA" id="ARBA00023015"/>
    </source>
</evidence>
<sequence length="555" mass="60527">MESWSCSSEGKGSMLADEIVSTTDALGRTRRGLAGWDLKTPCSYDTSMLATVRESINNRGYMELGLSENVRKSVPTSTLVGFSGNKTPCGRVESSSCSSHLLNPKTSFIRDDESGGSVVDSNSRGDSSLIDLKLGRLADYRDGKIDKSLKDSRDLPSTVVSSVPPKRGRSATLSSQTPFCQVHGCNMDLSSSKDYHKRHKVCEVHSKTAKVIVNGIEQRFCQQCSRFHLLAEFDDGKRSCRKRLAGHNERRRKPQLDTHSGKNGKILASYHGGRYPGTAVPARTSFIFPDIFPSGILREVKYENSDLYRHVKLEDEPLYNNQSSVSFLPPYTTEKQFSNLDTAPTFLSFNNSNRYPNYLTDQPVSRSLLHKTSLGGDPSVYDVASSVQGLSGVSDTGCALSLLSSQSQISTSHSSAIPLGRPLFAQHGAGPPQGPSHYNMTQFSDKLLAMSSQGSTSVASNRFSSSGLNSMEDDHLGALLVSDASNAVDFDTQADGMFQGVDYIGKDQISHGQQVSTVDLLQLSSQLQSMDHHSGSVHVKQENDVFMTSTSPMWL</sequence>
<proteinExistence type="predicted"/>
<dbReference type="InterPro" id="IPR036893">
    <property type="entry name" value="SBP_sf"/>
</dbReference>
<evidence type="ECO:0000256" key="9">
    <source>
        <dbReference type="PROSITE-ProRule" id="PRU00470"/>
    </source>
</evidence>
<dbReference type="Proteomes" id="UP000825729">
    <property type="component" value="Unassembled WGS sequence"/>
</dbReference>
<evidence type="ECO:0000256" key="10">
    <source>
        <dbReference type="SAM" id="MobiDB-lite"/>
    </source>
</evidence>
<dbReference type="Pfam" id="PF03110">
    <property type="entry name" value="SBP"/>
    <property type="match status" value="1"/>
</dbReference>
<dbReference type="AlphaFoldDB" id="A0AAV7DV49"/>
<dbReference type="EMBL" id="JAINDJ010000008">
    <property type="protein sequence ID" value="KAG9439167.1"/>
    <property type="molecule type" value="Genomic_DNA"/>
</dbReference>
<keyword evidence="13" id="KW-1185">Reference proteome</keyword>
<reference evidence="12 13" key="1">
    <citation type="submission" date="2021-07" db="EMBL/GenBank/DDBJ databases">
        <title>The Aristolochia fimbriata genome: insights into angiosperm evolution, floral development and chemical biosynthesis.</title>
        <authorList>
            <person name="Jiao Y."/>
        </authorList>
    </citation>
    <scope>NUCLEOTIDE SEQUENCE [LARGE SCALE GENOMIC DNA]</scope>
    <source>
        <strain evidence="12">IBCAS-2021</strain>
        <tissue evidence="12">Leaf</tissue>
    </source>
</reference>
<dbReference type="GO" id="GO:0008270">
    <property type="term" value="F:zinc ion binding"/>
    <property type="evidence" value="ECO:0007669"/>
    <property type="project" value="UniProtKB-KW"/>
</dbReference>
<evidence type="ECO:0000256" key="1">
    <source>
        <dbReference type="ARBA" id="ARBA00004123"/>
    </source>
</evidence>
<dbReference type="PROSITE" id="PS51141">
    <property type="entry name" value="ZF_SBP"/>
    <property type="match status" value="1"/>
</dbReference>
<dbReference type="PANTHER" id="PTHR31251">
    <property type="entry name" value="SQUAMOSA PROMOTER-BINDING-LIKE PROTEIN 4"/>
    <property type="match status" value="1"/>
</dbReference>
<evidence type="ECO:0000256" key="2">
    <source>
        <dbReference type="ARBA" id="ARBA00022723"/>
    </source>
</evidence>
<comment type="subcellular location">
    <subcellularLocation>
        <location evidence="1">Nucleus</location>
    </subcellularLocation>
</comment>
<evidence type="ECO:0000313" key="12">
    <source>
        <dbReference type="EMBL" id="KAG9439167.1"/>
    </source>
</evidence>
<dbReference type="PANTHER" id="PTHR31251:SF160">
    <property type="entry name" value="SBP-TYPE DOMAIN-CONTAINING PROTEIN"/>
    <property type="match status" value="1"/>
</dbReference>